<comment type="caution">
    <text evidence="3">The sequence shown here is derived from an EMBL/GenBank/DDBJ whole genome shotgun (WGS) entry which is preliminary data.</text>
</comment>
<proteinExistence type="predicted"/>
<dbReference type="RefSeq" id="WP_290288971.1">
    <property type="nucleotide sequence ID" value="NZ_CP047211.1"/>
</dbReference>
<dbReference type="InterPro" id="IPR030802">
    <property type="entry name" value="Permease_MalE"/>
</dbReference>
<name>A0ABV7ZNL1_9CORY</name>
<reference evidence="4" key="1">
    <citation type="journal article" date="2019" name="Int. J. Syst. Evol. Microbiol.">
        <title>The Global Catalogue of Microorganisms (GCM) 10K type strain sequencing project: providing services to taxonomists for standard genome sequencing and annotation.</title>
        <authorList>
            <consortium name="The Broad Institute Genomics Platform"/>
            <consortium name="The Broad Institute Genome Sequencing Center for Infectious Disease"/>
            <person name="Wu L."/>
            <person name="Ma J."/>
        </authorList>
    </citation>
    <scope>NUCLEOTIDE SEQUENCE [LARGE SCALE GENOMIC DNA]</scope>
    <source>
        <strain evidence="4">CCUG 53252</strain>
    </source>
</reference>
<dbReference type="Pfam" id="PF02405">
    <property type="entry name" value="MlaE"/>
    <property type="match status" value="1"/>
</dbReference>
<evidence type="ECO:0000256" key="1">
    <source>
        <dbReference type="SAM" id="MobiDB-lite"/>
    </source>
</evidence>
<evidence type="ECO:0000256" key="2">
    <source>
        <dbReference type="SAM" id="Phobius"/>
    </source>
</evidence>
<feature type="transmembrane region" description="Helical" evidence="2">
    <location>
        <begin position="192"/>
        <end position="221"/>
    </location>
</feature>
<accession>A0ABV7ZNL1</accession>
<keyword evidence="2" id="KW-1133">Transmembrane helix</keyword>
<evidence type="ECO:0000313" key="4">
    <source>
        <dbReference type="Proteomes" id="UP001595751"/>
    </source>
</evidence>
<organism evidence="3 4">
    <name type="scientific">Corynebacterium hansenii</name>
    <dbReference type="NCBI Taxonomy" id="394964"/>
    <lineage>
        <taxon>Bacteria</taxon>
        <taxon>Bacillati</taxon>
        <taxon>Actinomycetota</taxon>
        <taxon>Actinomycetes</taxon>
        <taxon>Mycobacteriales</taxon>
        <taxon>Corynebacteriaceae</taxon>
        <taxon>Corynebacterium</taxon>
    </lineage>
</organism>
<keyword evidence="2" id="KW-0812">Transmembrane</keyword>
<dbReference type="PANTHER" id="PTHR30188:SF13">
    <property type="entry name" value="CONSERVED HYPOTHETICAL INTEGRAL MEMBRANE PROTEIN YRBE3B"/>
    <property type="match status" value="1"/>
</dbReference>
<dbReference type="Proteomes" id="UP001595751">
    <property type="component" value="Unassembled WGS sequence"/>
</dbReference>
<keyword evidence="4" id="KW-1185">Reference proteome</keyword>
<evidence type="ECO:0000313" key="3">
    <source>
        <dbReference type="EMBL" id="MFC3849849.1"/>
    </source>
</evidence>
<dbReference type="PANTHER" id="PTHR30188">
    <property type="entry name" value="ABC TRANSPORTER PERMEASE PROTEIN-RELATED"/>
    <property type="match status" value="1"/>
</dbReference>
<feature type="transmembrane region" description="Helical" evidence="2">
    <location>
        <begin position="285"/>
        <end position="303"/>
    </location>
</feature>
<keyword evidence="2" id="KW-0472">Membrane</keyword>
<protein>
    <submittedName>
        <fullName evidence="3">MlaE family ABC transporter permease</fullName>
    </submittedName>
</protein>
<sequence>MSAREHDASATDAMSTGAATAPEKKAPAGAAATGGGSAVGKPIRAGLESLASAGDYMVFAGRTIAGIPRAIKHHPKDIFRQVIDISFGTASVASGGGTLTIVAAMSVIAAMMVGVESYRGLDLIGLSSLSGVLSGVVNTRELAPVIAGIAIAAKVGTGFTARLGSMRISDEIDALESMGIPPIPYLASTRTVAALICVVPLYLIGLLCSYVTTRLVVVWFNNGSAGTYDHYFQLTVTVGDVFYSLLKVIIFALLVVMIHCAYGYFASGGPEGVGRAAGRALRTTILAIGFADLILTFTFWGLIPRVPGLGLT</sequence>
<feature type="compositionally biased region" description="Low complexity" evidence="1">
    <location>
        <begin position="16"/>
        <end position="31"/>
    </location>
</feature>
<feature type="transmembrane region" description="Helical" evidence="2">
    <location>
        <begin position="241"/>
        <end position="265"/>
    </location>
</feature>
<dbReference type="EMBL" id="JBHRZN010000002">
    <property type="protein sequence ID" value="MFC3849849.1"/>
    <property type="molecule type" value="Genomic_DNA"/>
</dbReference>
<feature type="region of interest" description="Disordered" evidence="1">
    <location>
        <begin position="1"/>
        <end position="37"/>
    </location>
</feature>
<gene>
    <name evidence="3" type="ORF">ACFORJ_06675</name>
</gene>